<proteinExistence type="predicted"/>
<evidence type="ECO:0000256" key="1">
    <source>
        <dbReference type="SAM" id="MobiDB-lite"/>
    </source>
</evidence>
<dbReference type="Proteomes" id="UP000652761">
    <property type="component" value="Unassembled WGS sequence"/>
</dbReference>
<gene>
    <name evidence="2" type="ORF">Taro_004526</name>
</gene>
<organism evidence="2 3">
    <name type="scientific">Colocasia esculenta</name>
    <name type="common">Wild taro</name>
    <name type="synonym">Arum esculentum</name>
    <dbReference type="NCBI Taxonomy" id="4460"/>
    <lineage>
        <taxon>Eukaryota</taxon>
        <taxon>Viridiplantae</taxon>
        <taxon>Streptophyta</taxon>
        <taxon>Embryophyta</taxon>
        <taxon>Tracheophyta</taxon>
        <taxon>Spermatophyta</taxon>
        <taxon>Magnoliopsida</taxon>
        <taxon>Liliopsida</taxon>
        <taxon>Araceae</taxon>
        <taxon>Aroideae</taxon>
        <taxon>Colocasieae</taxon>
        <taxon>Colocasia</taxon>
    </lineage>
</organism>
<protein>
    <submittedName>
        <fullName evidence="2">Uncharacterized protein</fullName>
    </submittedName>
</protein>
<keyword evidence="3" id="KW-1185">Reference proteome</keyword>
<reference evidence="2" key="1">
    <citation type="submission" date="2017-07" db="EMBL/GenBank/DDBJ databases">
        <title>Taro Niue Genome Assembly and Annotation.</title>
        <authorList>
            <person name="Atibalentja N."/>
            <person name="Keating K."/>
            <person name="Fields C.J."/>
        </authorList>
    </citation>
    <scope>NUCLEOTIDE SEQUENCE</scope>
    <source>
        <strain evidence="2">Niue_2</strain>
        <tissue evidence="2">Leaf</tissue>
    </source>
</reference>
<evidence type="ECO:0000313" key="3">
    <source>
        <dbReference type="Proteomes" id="UP000652761"/>
    </source>
</evidence>
<feature type="region of interest" description="Disordered" evidence="1">
    <location>
        <begin position="40"/>
        <end position="78"/>
    </location>
</feature>
<dbReference type="AlphaFoldDB" id="A0A843TRZ2"/>
<sequence>MTSAEAEVRNDQFHVIHKVPVGDTPASGEGYRGVHRVVLEGNKRGGQGRQRTQGHGRGDEVVGQSGGGHRGYQAAGQSGLGQCKGFVVKIRNHSLASTVS</sequence>
<name>A0A843TRZ2_COLES</name>
<accession>A0A843TRZ2</accession>
<dbReference type="EMBL" id="NMUH01000123">
    <property type="protein sequence ID" value="MQL72220.1"/>
    <property type="molecule type" value="Genomic_DNA"/>
</dbReference>
<comment type="caution">
    <text evidence="2">The sequence shown here is derived from an EMBL/GenBank/DDBJ whole genome shotgun (WGS) entry which is preliminary data.</text>
</comment>
<evidence type="ECO:0000313" key="2">
    <source>
        <dbReference type="EMBL" id="MQL72220.1"/>
    </source>
</evidence>